<reference evidence="2 3" key="1">
    <citation type="submission" date="2017-03" db="EMBL/GenBank/DDBJ databases">
        <title>Genome sequencing of Shewanella japonica KCTC 22435.</title>
        <authorList>
            <person name="Kim K.M."/>
        </authorList>
    </citation>
    <scope>NUCLEOTIDE SEQUENCE [LARGE SCALE GENOMIC DNA]</scope>
    <source>
        <strain evidence="2 3">KCTC 22435</strain>
    </source>
</reference>
<dbReference type="PROSITE" id="PS51186">
    <property type="entry name" value="GNAT"/>
    <property type="match status" value="1"/>
</dbReference>
<dbReference type="Proteomes" id="UP000191820">
    <property type="component" value="Chromosome"/>
</dbReference>
<feature type="domain" description="N-acetyltransferase" evidence="1">
    <location>
        <begin position="12"/>
        <end position="157"/>
    </location>
</feature>
<dbReference type="InterPro" id="IPR000182">
    <property type="entry name" value="GNAT_dom"/>
</dbReference>
<dbReference type="EMBL" id="CP020472">
    <property type="protein sequence ID" value="ARD23949.1"/>
    <property type="molecule type" value="Genomic_DNA"/>
</dbReference>
<dbReference type="Pfam" id="PF13673">
    <property type="entry name" value="Acetyltransf_10"/>
    <property type="match status" value="1"/>
</dbReference>
<evidence type="ECO:0000259" key="1">
    <source>
        <dbReference type="PROSITE" id="PS51186"/>
    </source>
</evidence>
<evidence type="ECO:0000313" key="2">
    <source>
        <dbReference type="EMBL" id="ARD23949.1"/>
    </source>
</evidence>
<sequence>MSQLDTTQWKLLSFNEFSLDELYEVLKLRVDVFVVEQNCPYPELDNKDRLPGAKHLLGLNAQGELIAYTRILPAGVSYPEASIGRVIIAESARGQGIAHALMQRSIDVVKDLWPQENIQIGAQQHLNHFYQQQGFINNSEMYLEDGIPHIDMLLTLKPS</sequence>
<proteinExistence type="predicted"/>
<organism evidence="2 3">
    <name type="scientific">Shewanella japonica</name>
    <dbReference type="NCBI Taxonomy" id="93973"/>
    <lineage>
        <taxon>Bacteria</taxon>
        <taxon>Pseudomonadati</taxon>
        <taxon>Pseudomonadota</taxon>
        <taxon>Gammaproteobacteria</taxon>
        <taxon>Alteromonadales</taxon>
        <taxon>Shewanellaceae</taxon>
        <taxon>Shewanella</taxon>
    </lineage>
</organism>
<name>A0ABM6JNU3_9GAMM</name>
<evidence type="ECO:0000313" key="3">
    <source>
        <dbReference type="Proteomes" id="UP000191820"/>
    </source>
</evidence>
<protein>
    <submittedName>
        <fullName evidence="2">GCN5 family acetyltransferase</fullName>
    </submittedName>
</protein>
<dbReference type="Gene3D" id="3.40.630.30">
    <property type="match status" value="1"/>
</dbReference>
<keyword evidence="3" id="KW-1185">Reference proteome</keyword>
<dbReference type="SUPFAM" id="SSF55729">
    <property type="entry name" value="Acyl-CoA N-acyltransferases (Nat)"/>
    <property type="match status" value="1"/>
</dbReference>
<accession>A0ABM6JNU3</accession>
<dbReference type="CDD" id="cd04301">
    <property type="entry name" value="NAT_SF"/>
    <property type="match status" value="1"/>
</dbReference>
<dbReference type="RefSeq" id="WP_080916924.1">
    <property type="nucleotide sequence ID" value="NZ_CP020472.1"/>
</dbReference>
<gene>
    <name evidence="2" type="ORF">SJ2017_3706</name>
</gene>
<dbReference type="InterPro" id="IPR016181">
    <property type="entry name" value="Acyl_CoA_acyltransferase"/>
</dbReference>